<dbReference type="Proteomes" id="UP000823902">
    <property type="component" value="Unassembled WGS sequence"/>
</dbReference>
<dbReference type="PANTHER" id="PTHR30349:SF41">
    <property type="entry name" value="INTEGRASE_RECOMBINASE PROTEIN MJ0367-RELATED"/>
    <property type="match status" value="1"/>
</dbReference>
<evidence type="ECO:0000256" key="2">
    <source>
        <dbReference type="ARBA" id="ARBA00023125"/>
    </source>
</evidence>
<dbReference type="AlphaFoldDB" id="A0A9D2Q7X1"/>
<gene>
    <name evidence="5" type="ORF">H9697_01255</name>
</gene>
<keyword evidence="2" id="KW-0238">DNA-binding</keyword>
<name>A0A9D2Q7X1_9FIRM</name>
<reference evidence="5" key="2">
    <citation type="submission" date="2021-04" db="EMBL/GenBank/DDBJ databases">
        <authorList>
            <person name="Gilroy R."/>
        </authorList>
    </citation>
    <scope>NUCLEOTIDE SEQUENCE</scope>
    <source>
        <strain evidence="5">CHK196-7946</strain>
    </source>
</reference>
<evidence type="ECO:0000256" key="3">
    <source>
        <dbReference type="ARBA" id="ARBA00023172"/>
    </source>
</evidence>
<dbReference type="Gene3D" id="1.10.443.10">
    <property type="entry name" value="Intergrase catalytic core"/>
    <property type="match status" value="1"/>
</dbReference>
<dbReference type="SUPFAM" id="SSF56349">
    <property type="entry name" value="DNA breaking-rejoining enzymes"/>
    <property type="match status" value="1"/>
</dbReference>
<sequence length="297" mass="34775">MSQNCEEKFVNTEMWDLFRNRFKSETTEASYWSDIQEFCRITGKEFTKNDRSDVRKYYDRMNEQVRNGRLSKITLTKKFRELHSYASFLMEQGAYLSGEEHDYFYPYLKTMTKESELAGAVPVEEMDALLKAASDDRMAYTILTLMYRAGMTSTEIIGISGEDDFVEYDDGVYVMLSGREEPCYIPDDAWQILKEYMDQRSVCETLFYNRSGRSLNTMYISRMMKKYCALAGIHNYSAQAVRNSCAFNMFAYGATDGQTARQMGRTEQQIRRYRGSLYRRNLQKKAADLVKIHIEKP</sequence>
<accession>A0A9D2Q7X1</accession>
<dbReference type="InterPro" id="IPR011010">
    <property type="entry name" value="DNA_brk_join_enz"/>
</dbReference>
<evidence type="ECO:0000313" key="5">
    <source>
        <dbReference type="EMBL" id="HJC73568.1"/>
    </source>
</evidence>
<keyword evidence="3" id="KW-0233">DNA recombination</keyword>
<dbReference type="GO" id="GO:0003677">
    <property type="term" value="F:DNA binding"/>
    <property type="evidence" value="ECO:0007669"/>
    <property type="project" value="UniProtKB-KW"/>
</dbReference>
<comment type="caution">
    <text evidence="5">The sequence shown here is derived from an EMBL/GenBank/DDBJ whole genome shotgun (WGS) entry which is preliminary data.</text>
</comment>
<dbReference type="InterPro" id="IPR013762">
    <property type="entry name" value="Integrase-like_cat_sf"/>
</dbReference>
<dbReference type="GO" id="GO:0006310">
    <property type="term" value="P:DNA recombination"/>
    <property type="evidence" value="ECO:0007669"/>
    <property type="project" value="UniProtKB-KW"/>
</dbReference>
<dbReference type="GO" id="GO:0015074">
    <property type="term" value="P:DNA integration"/>
    <property type="evidence" value="ECO:0007669"/>
    <property type="project" value="InterPro"/>
</dbReference>
<dbReference type="Pfam" id="PF00589">
    <property type="entry name" value="Phage_integrase"/>
    <property type="match status" value="1"/>
</dbReference>
<organism evidence="5 6">
    <name type="scientific">Candidatus Mediterraneibacter faecavium</name>
    <dbReference type="NCBI Taxonomy" id="2838668"/>
    <lineage>
        <taxon>Bacteria</taxon>
        <taxon>Bacillati</taxon>
        <taxon>Bacillota</taxon>
        <taxon>Clostridia</taxon>
        <taxon>Lachnospirales</taxon>
        <taxon>Lachnospiraceae</taxon>
        <taxon>Mediterraneibacter</taxon>
    </lineage>
</organism>
<proteinExistence type="inferred from homology"/>
<reference evidence="5" key="1">
    <citation type="journal article" date="2021" name="PeerJ">
        <title>Extensive microbial diversity within the chicken gut microbiome revealed by metagenomics and culture.</title>
        <authorList>
            <person name="Gilroy R."/>
            <person name="Ravi A."/>
            <person name="Getino M."/>
            <person name="Pursley I."/>
            <person name="Horton D.L."/>
            <person name="Alikhan N.F."/>
            <person name="Baker D."/>
            <person name="Gharbi K."/>
            <person name="Hall N."/>
            <person name="Watson M."/>
            <person name="Adriaenssens E.M."/>
            <person name="Foster-Nyarko E."/>
            <person name="Jarju S."/>
            <person name="Secka A."/>
            <person name="Antonio M."/>
            <person name="Oren A."/>
            <person name="Chaudhuri R.R."/>
            <person name="La Ragione R."/>
            <person name="Hildebrand F."/>
            <person name="Pallen M.J."/>
        </authorList>
    </citation>
    <scope>NUCLEOTIDE SEQUENCE</scope>
    <source>
        <strain evidence="5">CHK196-7946</strain>
    </source>
</reference>
<feature type="domain" description="Tyr recombinase" evidence="4">
    <location>
        <begin position="116"/>
        <end position="288"/>
    </location>
</feature>
<dbReference type="PANTHER" id="PTHR30349">
    <property type="entry name" value="PHAGE INTEGRASE-RELATED"/>
    <property type="match status" value="1"/>
</dbReference>
<dbReference type="InterPro" id="IPR050090">
    <property type="entry name" value="Tyrosine_recombinase_XerCD"/>
</dbReference>
<evidence type="ECO:0000259" key="4">
    <source>
        <dbReference type="PROSITE" id="PS51898"/>
    </source>
</evidence>
<evidence type="ECO:0000313" key="6">
    <source>
        <dbReference type="Proteomes" id="UP000823902"/>
    </source>
</evidence>
<dbReference type="EMBL" id="DWVY01000004">
    <property type="protein sequence ID" value="HJC73568.1"/>
    <property type="molecule type" value="Genomic_DNA"/>
</dbReference>
<dbReference type="InterPro" id="IPR002104">
    <property type="entry name" value="Integrase_catalytic"/>
</dbReference>
<evidence type="ECO:0000256" key="1">
    <source>
        <dbReference type="ARBA" id="ARBA00008857"/>
    </source>
</evidence>
<protein>
    <submittedName>
        <fullName evidence="5">Tyrosine-type recombinase/integrase</fullName>
    </submittedName>
</protein>
<comment type="similarity">
    <text evidence="1">Belongs to the 'phage' integrase family.</text>
</comment>
<dbReference type="PROSITE" id="PS51898">
    <property type="entry name" value="TYR_RECOMBINASE"/>
    <property type="match status" value="1"/>
</dbReference>